<evidence type="ECO:0000256" key="1">
    <source>
        <dbReference type="SAM" id="Phobius"/>
    </source>
</evidence>
<protein>
    <submittedName>
        <fullName evidence="2">Uncharacterized protein</fullName>
    </submittedName>
</protein>
<keyword evidence="1" id="KW-1133">Transmembrane helix</keyword>
<name>A0A5J6VKU2_9VIRU</name>
<feature type="transmembrane region" description="Helical" evidence="1">
    <location>
        <begin position="6"/>
        <end position="23"/>
    </location>
</feature>
<dbReference type="EMBL" id="MN448294">
    <property type="protein sequence ID" value="QFG74826.1"/>
    <property type="molecule type" value="Genomic_DNA"/>
</dbReference>
<evidence type="ECO:0000313" key="2">
    <source>
        <dbReference type="EMBL" id="QFG74826.1"/>
    </source>
</evidence>
<sequence>MDNLCIYALGVLFILFLISENNSPNIFSDFLFTDLGLISALVIIVLLFNMNNPIILVIGLFVLLLLLSKTTILSSHNKQEYFKEINKPVQKYESQAFDSCRSTLNCSDRDNLELVSVQSMLPYVNDEIVESKPSWKPVLCKPIVS</sequence>
<feature type="transmembrane region" description="Helical" evidence="1">
    <location>
        <begin position="54"/>
        <end position="73"/>
    </location>
</feature>
<reference evidence="2" key="1">
    <citation type="journal article" date="2019" name="Philos. Trans. R. Soc. Lond., B, Biol. Sci.">
        <title>Targeted metagenomic recovery of four divergent viruses reveals shared and distinctive characteristics of giant viruses of marine eukaryotes.</title>
        <authorList>
            <person name="Needham D.M."/>
            <person name="Poirier C."/>
            <person name="Hehenberger E."/>
            <person name="Jimenez V."/>
            <person name="Swalwell J.E."/>
            <person name="Santoro A.E."/>
            <person name="Worden A.Z."/>
        </authorList>
    </citation>
    <scope>NUCLEOTIDE SEQUENCE</scope>
    <source>
        <strain evidence="2">OPacV-421</strain>
    </source>
</reference>
<feature type="transmembrane region" description="Helical" evidence="1">
    <location>
        <begin position="30"/>
        <end position="48"/>
    </location>
</feature>
<keyword evidence="1" id="KW-0472">Membrane</keyword>
<proteinExistence type="predicted"/>
<organism evidence="2">
    <name type="scientific">Megaviridae environmental sample</name>
    <dbReference type="NCBI Taxonomy" id="1737588"/>
    <lineage>
        <taxon>Viruses</taxon>
        <taxon>Varidnaviria</taxon>
        <taxon>Bamfordvirae</taxon>
        <taxon>Nucleocytoviricota</taxon>
        <taxon>Megaviricetes</taxon>
        <taxon>Imitervirales</taxon>
        <taxon>Mimiviridae</taxon>
        <taxon>environmental samples</taxon>
    </lineage>
</organism>
<accession>A0A5J6VKU2</accession>
<keyword evidence="1" id="KW-0812">Transmembrane</keyword>